<name>A0A504YZF3_FASGI</name>
<sequence>MSLFEQLRKLATPVAASYAPDSVNRKSLVYEDPSRVDTLLCYQESLSAFDRVCKLDEAFLQFRQTIFAETSCRLEMCNLFSEEKSKLDIEIKRFLCYTSPFLKHYDAVRMLEWLVYKFRVHSFYTEDLIRCVMPYHETGLFARFLQLLDFSSIGTEFRWLEPYARSGRCLPRKELVRACLRGSALLSFISSLVIDAVKMCKGLPDQSRLNDVTNFFLSTVVALCDSGVTDERLAQVLAEFQHVIRMGLRASDCLPFQSAACLAALRFSLKLSLNPDLVLSWIQCLLKKARPAQAWESLRVITQLMRNQRIATLPPTIAVRHATLLSTLPEAQKKQIELEEEHLLDQIDVNELANVVGSTSEMQSATMVIDIPPLQDVLTPSTPTVAHTSIKPAYSDAELLSGCEKEVHLTHAVLAALPETDRCCLFQRENSNCTCPKLTPSLSESASWFSDLLLTGVLCIPSGGRNSNKLEVQRARRVLHFTESAVKAHLRVIRSSSAPRTRSSGSPRHPRMALTKVQRLLEDGLDQGLPLLLTCLMHRSSSVRLDAVTLLRLWISGLIESQWTPTSNLSRLSRLFQSMNFNPADPIASQDRLSEIWSDQVDELLRGDSLPNLASAAPMLVSVCAHLLLSELLPRPDSQQPLSMHASTCWVHGLSLLSEHTVSALFAVLDNDTPDHMTGWSAFLELVRSPSPYSTLHSQSLSVLKADFFHALQGFPRSDAHLVSVKLVPTSDSYSAGTDAQCQLLNSLCDLAYQNPINCASLASLFDQLSLNLPHFDYLLLRLDASRLETGSVKKPLLTRVNEKREARRRSTRQSDTAETIVNPPNVEHNVTHNRVRLRLLSTLLSTLTESVERLQNAQITSKSDDDKKHQGVTSLPSKTHNKTVTISPLCDLITPLINHLISILSHEQLSTHSNCIVVSGFSDSESETEMHEGPVFPLVDPLATDINGDLETSNLSEMDKMHDLHSLLRQCCYRILVCLTAILSEANRHKPRTKRRAARFTSRTVISNSETQATTDGEWEALTSVFLTAVNPVFHCLTVFSDWHALHQQVLLCIIELTNLCPVVLSQRLINLVQWTTNNKQFMHMDNVHTLALLGRLVVVAVPALIQTSTNQTKAGLQVLLLFVDGMPHLAGRLPRRRLAFYAGLIRGLAQVTGPLLLEDCAASHSQSNCSRSVVKTDAKAKKLARHKQRELLARWQENWISGWLWTTSLVFLNRNWLNESDANQVVPLLIDLHGQFPWDTQVSAWYECLAFLSWLDKNGSISSDNGQIVQPKRAYTKTPSKKPDLVDTEITPPPKRKKTTSSGSQPETSEPKASEIPELVCTTGFSARNTQALISVLFQSVSESELASNSTGTALTPVSTWSLTGRAVQLLTSLLADPNYVQKIEKAAQDPLGLGAVYGRLVEQSVQLMICAAAALNRQKSIARKTPTKQDPCTLLTEGVKETLSGLQKVLIQIHDSVSGSIFVRMISDLFDSVDRGLRRKALELLSAKLTSLAADRQPIPILDLTDPNALSHKLLSRSNLSKRRSTNTLDLVLEAGLVQFTAQLASQYKLSGPNGADLFSELTCAKKTSGLFSSSFSRQSLACLRDLAKLLADRYPGEFSRTMDILISHPTAWWPVQSEAAGNRPASDSNPTEVRGSGAAESRSLVCLFFVECLQRLPWQSLCPEASATTHRLRYLVRFSLDHVITSCQMNTVPYLTLAALANKTRAKLVVGPVHSRDQHLQAGLTLLCNLMELAVVHSRLQSSTSVPTSTTFSSPGSRIPWLHLDESQSHVGLEYLPTSFQLPIFIFRLSQIDLAAATGANPERSSSTLRQVHELCSRLRNLLPHIAEVPSTLSCVTRVVKWAQTKSDVMLLRGCIMFAREFAESVSTTNAGVNVKHGQMNCTELHRDLINYGVTQPDHLHTLIVSSLEACDSVAQDTPDSASLRADLHATIGALLSVLPMDSVVRFLQRLLDWTSSPIDARHVVQRLSTFFAILSDISARLKADDFVEISHQISLVDYLVVSFYVAVGHKRKTILKLALRLHMKKCLELYANGIESDGQILAESALICARHWLKAEHESNTCLDVASSGGSLLEFPASFIALLSIKSVVESSTPITAHLPPITEVQLQPTLDAFIQAVSGDEALLRPMGCAISSQILHSTHWRTRLSAIRLLHCCFDRLKSSEQANSDAAQQTGLASCLVSDTLSALSEALEDDHPEVESAANRLFAELDQNGLSGASKRTSV</sequence>
<dbReference type="GO" id="GO:0032040">
    <property type="term" value="C:small-subunit processome"/>
    <property type="evidence" value="ECO:0007669"/>
    <property type="project" value="TreeGrafter"/>
</dbReference>
<evidence type="ECO:0000313" key="4">
    <source>
        <dbReference type="Proteomes" id="UP000316759"/>
    </source>
</evidence>
<reference evidence="3 4" key="1">
    <citation type="submission" date="2019-04" db="EMBL/GenBank/DDBJ databases">
        <title>Annotation for the trematode Fasciola gigantica.</title>
        <authorList>
            <person name="Choi Y.-J."/>
        </authorList>
    </citation>
    <scope>NUCLEOTIDE SEQUENCE [LARGE SCALE GENOMIC DNA]</scope>
    <source>
        <strain evidence="3">Uganda_cow_1</strain>
    </source>
</reference>
<keyword evidence="1" id="KW-0690">Ribosome biogenesis</keyword>
<organism evidence="3 4">
    <name type="scientific">Fasciola gigantica</name>
    <name type="common">Giant liver fluke</name>
    <dbReference type="NCBI Taxonomy" id="46835"/>
    <lineage>
        <taxon>Eukaryota</taxon>
        <taxon>Metazoa</taxon>
        <taxon>Spiralia</taxon>
        <taxon>Lophotrochozoa</taxon>
        <taxon>Platyhelminthes</taxon>
        <taxon>Trematoda</taxon>
        <taxon>Digenea</taxon>
        <taxon>Plagiorchiida</taxon>
        <taxon>Echinostomata</taxon>
        <taxon>Echinostomatoidea</taxon>
        <taxon>Fasciolidae</taxon>
        <taxon>Fasciola</taxon>
    </lineage>
</organism>
<comment type="subcellular location">
    <subcellularLocation>
        <location evidence="1">Nucleus</location>
        <location evidence="1">Nucleolus</location>
    </subcellularLocation>
</comment>
<proteinExistence type="inferred from homology"/>
<dbReference type="InterPro" id="IPR040191">
    <property type="entry name" value="UTP10"/>
</dbReference>
<comment type="function">
    <text evidence="1">Involved in nucleolar processing of pre-18S ribosomal RNA.</text>
</comment>
<dbReference type="EMBL" id="SUNJ01000863">
    <property type="protein sequence ID" value="TPP67282.1"/>
    <property type="molecule type" value="Genomic_DNA"/>
</dbReference>
<accession>A0A504YZF3</accession>
<keyword evidence="4" id="KW-1185">Reference proteome</keyword>
<protein>
    <recommendedName>
        <fullName evidence="1">HEAT repeat-containing protein 1</fullName>
    </recommendedName>
</protein>
<dbReference type="PANTHER" id="PTHR13457:SF1">
    <property type="entry name" value="HEAT REPEAT-CONTAINING PROTEIN 1"/>
    <property type="match status" value="1"/>
</dbReference>
<evidence type="ECO:0000256" key="1">
    <source>
        <dbReference type="RuleBase" id="RU367065"/>
    </source>
</evidence>
<dbReference type="Proteomes" id="UP000316759">
    <property type="component" value="Unassembled WGS sequence"/>
</dbReference>
<evidence type="ECO:0000313" key="3">
    <source>
        <dbReference type="EMBL" id="TPP67282.1"/>
    </source>
</evidence>
<gene>
    <name evidence="3" type="ORF">FGIG_03389</name>
</gene>
<comment type="caution">
    <text evidence="3">The sequence shown here is derived from an EMBL/GenBank/DDBJ whole genome shotgun (WGS) entry which is preliminary data.</text>
</comment>
<dbReference type="STRING" id="46835.A0A504YZF3"/>
<evidence type="ECO:0000256" key="2">
    <source>
        <dbReference type="SAM" id="MobiDB-lite"/>
    </source>
</evidence>
<feature type="region of interest" description="Disordered" evidence="2">
    <location>
        <begin position="1272"/>
        <end position="1317"/>
    </location>
</feature>
<dbReference type="GO" id="GO:0030686">
    <property type="term" value="C:90S preribosome"/>
    <property type="evidence" value="ECO:0007669"/>
    <property type="project" value="TreeGrafter"/>
</dbReference>
<comment type="similarity">
    <text evidence="1">Belongs to the HEATR1/UTP10 family.</text>
</comment>
<dbReference type="OrthoDB" id="31183at2759"/>
<dbReference type="GO" id="GO:0030515">
    <property type="term" value="F:snoRNA binding"/>
    <property type="evidence" value="ECO:0007669"/>
    <property type="project" value="TreeGrafter"/>
</dbReference>
<dbReference type="GO" id="GO:0045943">
    <property type="term" value="P:positive regulation of transcription by RNA polymerase I"/>
    <property type="evidence" value="ECO:0007669"/>
    <property type="project" value="TreeGrafter"/>
</dbReference>
<keyword evidence="1" id="KW-0698">rRNA processing</keyword>
<keyword evidence="1" id="KW-0687">Ribonucleoprotein</keyword>
<keyword evidence="1" id="KW-0539">Nucleus</keyword>
<dbReference type="GO" id="GO:0000462">
    <property type="term" value="P:maturation of SSU-rRNA from tricistronic rRNA transcript (SSU-rRNA, 5.8S rRNA, LSU-rRNA)"/>
    <property type="evidence" value="ECO:0007669"/>
    <property type="project" value="TreeGrafter"/>
</dbReference>
<dbReference type="GO" id="GO:0034455">
    <property type="term" value="C:t-UTP complex"/>
    <property type="evidence" value="ECO:0007669"/>
    <property type="project" value="TreeGrafter"/>
</dbReference>
<dbReference type="PANTHER" id="PTHR13457">
    <property type="entry name" value="BAP28"/>
    <property type="match status" value="1"/>
</dbReference>